<dbReference type="EMBL" id="MN739782">
    <property type="protein sequence ID" value="QHT26246.1"/>
    <property type="molecule type" value="Genomic_DNA"/>
</dbReference>
<dbReference type="AlphaFoldDB" id="A0A6C0EAT2"/>
<name>A0A6C0EAT2_9ZZZZ</name>
<protein>
    <submittedName>
        <fullName evidence="1">Uncharacterized protein</fullName>
    </submittedName>
</protein>
<reference evidence="1" key="1">
    <citation type="journal article" date="2020" name="Nature">
        <title>Giant virus diversity and host interactions through global metagenomics.</title>
        <authorList>
            <person name="Schulz F."/>
            <person name="Roux S."/>
            <person name="Paez-Espino D."/>
            <person name="Jungbluth S."/>
            <person name="Walsh D.A."/>
            <person name="Denef V.J."/>
            <person name="McMahon K.D."/>
            <person name="Konstantinidis K.T."/>
            <person name="Eloe-Fadrosh E.A."/>
            <person name="Kyrpides N.C."/>
            <person name="Woyke T."/>
        </authorList>
    </citation>
    <scope>NUCLEOTIDE SEQUENCE</scope>
    <source>
        <strain evidence="1">GVMAG-M-3300023179-27</strain>
    </source>
</reference>
<sequence length="182" mass="21513">MNPIIEYEYDNLILIAHAKDETIFFYDYITHNSLVVLLTKPSVRHDNEVLNDVIIKKGASLAYLDEIESFETDYELENRSKSKLSSIMATYDFERIITHGAVSKKSDPQNRALFDYTKSLKLKNHYVLNYGETSNKKISDEFKKFLYRYTLIYKTLDERKKYFSKYLSVYQKVIGIKKNQID</sequence>
<organism evidence="1">
    <name type="scientific">viral metagenome</name>
    <dbReference type="NCBI Taxonomy" id="1070528"/>
    <lineage>
        <taxon>unclassified sequences</taxon>
        <taxon>metagenomes</taxon>
        <taxon>organismal metagenomes</taxon>
    </lineage>
</organism>
<evidence type="ECO:0000313" key="1">
    <source>
        <dbReference type="EMBL" id="QHT26246.1"/>
    </source>
</evidence>
<accession>A0A6C0EAT2</accession>
<proteinExistence type="predicted"/>